<sequence>MMKLKKKLLLSAEMMALLVVLTGCMQYDENKNPTGFIYDYLVVPTGNLIVMLAELLNGNYGLAIIAITIIVRLAIMPLNFSQIKKTMVQQEKMKYIKPELEDIQFRQKNAQSPEEKAAVSQEMMALYKENNISMTGGVGCLPILIQMPIFTAMYQAVNLTPEISASTFLGINLGVSSPLLAILAGVAYVIQGYVSTIGMPQETKSQMKSMMLMNPIMILMFSWSSPAGLALYWLAGGIFAAAQTALQNHMIKPKIQKQVEEEMKDRPVKKNVKMAKPASSSSAPTQTVKALSAKNQQTDGKKGRNAGKQSKL</sequence>
<feature type="transmembrane region" description="Helical" evidence="12">
    <location>
        <begin position="60"/>
        <end position="80"/>
    </location>
</feature>
<evidence type="ECO:0000256" key="12">
    <source>
        <dbReference type="HAMAP-Rule" id="MF_01811"/>
    </source>
</evidence>
<feature type="transmembrane region" description="Helical" evidence="12">
    <location>
        <begin position="211"/>
        <end position="235"/>
    </location>
</feature>
<reference evidence="15 16" key="1">
    <citation type="submission" date="2018-04" db="EMBL/GenBank/DDBJ databases">
        <title>Genomic Encyclopedia of Archaeal and Bacterial Type Strains, Phase II (KMG-II): from individual species to whole genera.</title>
        <authorList>
            <person name="Goeker M."/>
        </authorList>
    </citation>
    <scope>NUCLEOTIDE SEQUENCE [LARGE SCALE GENOMIC DNA]</scope>
    <source>
        <strain evidence="15 16">DSM 18806</strain>
    </source>
</reference>
<evidence type="ECO:0000256" key="11">
    <source>
        <dbReference type="ARBA" id="ARBA00023288"/>
    </source>
</evidence>
<keyword evidence="16" id="KW-1185">Reference proteome</keyword>
<evidence type="ECO:0000256" key="5">
    <source>
        <dbReference type="ARBA" id="ARBA00022729"/>
    </source>
</evidence>
<dbReference type="HAMAP" id="MF_01811">
    <property type="entry name" value="YidC_type2"/>
    <property type="match status" value="1"/>
</dbReference>
<name>A0A2T5ILF0_9LACT</name>
<gene>
    <name evidence="12" type="primary">yidC</name>
    <name evidence="15" type="ORF">C8U37_10724</name>
</gene>
<keyword evidence="11 12" id="KW-0449">Lipoprotein</keyword>
<dbReference type="EMBL" id="QAOM01000007">
    <property type="protein sequence ID" value="PTQ84657.1"/>
    <property type="molecule type" value="Genomic_DNA"/>
</dbReference>
<evidence type="ECO:0000256" key="8">
    <source>
        <dbReference type="ARBA" id="ARBA00023136"/>
    </source>
</evidence>
<dbReference type="InterPro" id="IPR047196">
    <property type="entry name" value="YidC_ALB_C"/>
</dbReference>
<dbReference type="PRINTS" id="PR00701">
    <property type="entry name" value="60KDINNERMP"/>
</dbReference>
<dbReference type="RefSeq" id="WP_245879768.1">
    <property type="nucleotide sequence ID" value="NZ_QAOM01000007.1"/>
</dbReference>
<keyword evidence="10 12" id="KW-0143">Chaperone</keyword>
<feature type="region of interest" description="Disordered" evidence="13">
    <location>
        <begin position="260"/>
        <end position="312"/>
    </location>
</feature>
<evidence type="ECO:0000259" key="14">
    <source>
        <dbReference type="Pfam" id="PF02096"/>
    </source>
</evidence>
<keyword evidence="8 12" id="KW-0472">Membrane</keyword>
<keyword evidence="7 12" id="KW-1133">Transmembrane helix</keyword>
<evidence type="ECO:0000256" key="3">
    <source>
        <dbReference type="ARBA" id="ARBA00022475"/>
    </source>
</evidence>
<dbReference type="InterPro" id="IPR028055">
    <property type="entry name" value="YidC/Oxa/ALB_C"/>
</dbReference>
<keyword evidence="5 12" id="KW-0732">Signal</keyword>
<organism evidence="15 16">
    <name type="scientific">Trichococcus patagoniensis</name>
    <dbReference type="NCBI Taxonomy" id="382641"/>
    <lineage>
        <taxon>Bacteria</taxon>
        <taxon>Bacillati</taxon>
        <taxon>Bacillota</taxon>
        <taxon>Bacilli</taxon>
        <taxon>Lactobacillales</taxon>
        <taxon>Carnobacteriaceae</taxon>
        <taxon>Trichococcus</taxon>
    </lineage>
</organism>
<comment type="similarity">
    <text evidence="12">Belongs to the OXA1/ALB3/YidC family. Type 2 subfamily.</text>
</comment>
<dbReference type="CDD" id="cd20070">
    <property type="entry name" value="5TM_YidC_Alb3"/>
    <property type="match status" value="1"/>
</dbReference>
<feature type="compositionally biased region" description="Polar residues" evidence="13">
    <location>
        <begin position="285"/>
        <end position="298"/>
    </location>
</feature>
<evidence type="ECO:0000256" key="1">
    <source>
        <dbReference type="ARBA" id="ARBA00004651"/>
    </source>
</evidence>
<dbReference type="InterPro" id="IPR023060">
    <property type="entry name" value="YidC/YidC1/YidC2_Firmicutes"/>
</dbReference>
<dbReference type="NCBIfam" id="TIGR03592">
    <property type="entry name" value="yidC_oxa1_cterm"/>
    <property type="match status" value="1"/>
</dbReference>
<dbReference type="GO" id="GO:0015031">
    <property type="term" value="P:protein transport"/>
    <property type="evidence" value="ECO:0007669"/>
    <property type="project" value="UniProtKB-KW"/>
</dbReference>
<dbReference type="InterPro" id="IPR001708">
    <property type="entry name" value="YidC/ALB3/OXA1/COX18"/>
</dbReference>
<keyword evidence="4 12" id="KW-0812">Transmembrane</keyword>
<comment type="caution">
    <text evidence="15">The sequence shown here is derived from an EMBL/GenBank/DDBJ whole genome shotgun (WGS) entry which is preliminary data.</text>
</comment>
<comment type="subcellular location">
    <subcellularLocation>
        <location evidence="1 12">Cell membrane</location>
        <topology evidence="1 12">Multi-pass membrane protein</topology>
    </subcellularLocation>
</comment>
<accession>A0A2T5ILF0</accession>
<evidence type="ECO:0000256" key="2">
    <source>
        <dbReference type="ARBA" id="ARBA00022448"/>
    </source>
</evidence>
<evidence type="ECO:0000256" key="9">
    <source>
        <dbReference type="ARBA" id="ARBA00023139"/>
    </source>
</evidence>
<feature type="domain" description="Membrane insertase YidC/Oxa/ALB C-terminal" evidence="14">
    <location>
        <begin position="60"/>
        <end position="247"/>
    </location>
</feature>
<comment type="function">
    <text evidence="12">Required for the insertion and/or proper folding and/or complex formation of integral membrane proteins into the membrane. Involved in integration of membrane proteins that insert both dependently and independently of the Sec translocase complex, as well as at least some lipoproteins.</text>
</comment>
<evidence type="ECO:0000256" key="13">
    <source>
        <dbReference type="SAM" id="MobiDB-lite"/>
    </source>
</evidence>
<proteinExistence type="inferred from homology"/>
<evidence type="ECO:0000313" key="15">
    <source>
        <dbReference type="EMBL" id="PTQ84657.1"/>
    </source>
</evidence>
<dbReference type="Pfam" id="PF02096">
    <property type="entry name" value="60KD_IMP"/>
    <property type="match status" value="1"/>
</dbReference>
<protein>
    <recommendedName>
        <fullName evidence="12">Membrane protein insertase YidC</fullName>
    </recommendedName>
    <alternativeName>
        <fullName evidence="12">Foldase YidC</fullName>
    </alternativeName>
    <alternativeName>
        <fullName evidence="12">Membrane integrase YidC</fullName>
    </alternativeName>
    <alternativeName>
        <fullName evidence="12">Membrane protein YidC</fullName>
    </alternativeName>
</protein>
<evidence type="ECO:0000256" key="10">
    <source>
        <dbReference type="ARBA" id="ARBA00023186"/>
    </source>
</evidence>
<dbReference type="PANTHER" id="PTHR12428">
    <property type="entry name" value="OXA1"/>
    <property type="match status" value="1"/>
</dbReference>
<evidence type="ECO:0000313" key="16">
    <source>
        <dbReference type="Proteomes" id="UP000244161"/>
    </source>
</evidence>
<keyword evidence="9" id="KW-0564">Palmitate</keyword>
<evidence type="ECO:0000256" key="7">
    <source>
        <dbReference type="ARBA" id="ARBA00022989"/>
    </source>
</evidence>
<dbReference type="GO" id="GO:0051205">
    <property type="term" value="P:protein insertion into membrane"/>
    <property type="evidence" value="ECO:0007669"/>
    <property type="project" value="TreeGrafter"/>
</dbReference>
<dbReference type="GO" id="GO:0032977">
    <property type="term" value="F:membrane insertase activity"/>
    <property type="evidence" value="ECO:0007669"/>
    <property type="project" value="InterPro"/>
</dbReference>
<evidence type="ECO:0000256" key="6">
    <source>
        <dbReference type="ARBA" id="ARBA00022927"/>
    </source>
</evidence>
<dbReference type="Proteomes" id="UP000244161">
    <property type="component" value="Unassembled WGS sequence"/>
</dbReference>
<feature type="transmembrane region" description="Helical" evidence="12">
    <location>
        <begin position="169"/>
        <end position="190"/>
    </location>
</feature>
<keyword evidence="2 12" id="KW-0813">Transport</keyword>
<keyword evidence="6 12" id="KW-0653">Protein transport</keyword>
<feature type="transmembrane region" description="Helical" evidence="12">
    <location>
        <begin position="132"/>
        <end position="157"/>
    </location>
</feature>
<evidence type="ECO:0000256" key="4">
    <source>
        <dbReference type="ARBA" id="ARBA00022692"/>
    </source>
</evidence>
<dbReference type="GO" id="GO:0005886">
    <property type="term" value="C:plasma membrane"/>
    <property type="evidence" value="ECO:0007669"/>
    <property type="project" value="UniProtKB-SubCell"/>
</dbReference>
<dbReference type="PANTHER" id="PTHR12428:SF65">
    <property type="entry name" value="CYTOCHROME C OXIDASE ASSEMBLY PROTEIN COX18, MITOCHONDRIAL"/>
    <property type="match status" value="1"/>
</dbReference>
<keyword evidence="3 12" id="KW-1003">Cell membrane</keyword>
<dbReference type="AlphaFoldDB" id="A0A2T5ILF0"/>
<dbReference type="PROSITE" id="PS51257">
    <property type="entry name" value="PROKAR_LIPOPROTEIN"/>
    <property type="match status" value="1"/>
</dbReference>